<keyword evidence="15" id="KW-1185">Reference proteome</keyword>
<dbReference type="Proteomes" id="UP000265566">
    <property type="component" value="Chromosome 1"/>
</dbReference>
<reference evidence="11 15" key="2">
    <citation type="journal article" date="2014" name="BMC Genomics">
        <title>An improved genome release (version Mt4.0) for the model legume Medicago truncatula.</title>
        <authorList>
            <person name="Tang H."/>
            <person name="Krishnakumar V."/>
            <person name="Bidwell S."/>
            <person name="Rosen B."/>
            <person name="Chan A."/>
            <person name="Zhou S."/>
            <person name="Gentzbittel L."/>
            <person name="Childs K.L."/>
            <person name="Yandell M."/>
            <person name="Gundlach H."/>
            <person name="Mayer K.F."/>
            <person name="Schwartz D.C."/>
            <person name="Town C.D."/>
        </authorList>
    </citation>
    <scope>GENOME REANNOTATION</scope>
    <source>
        <strain evidence="14 15">cv. Jemalong A17</strain>
    </source>
</reference>
<evidence type="ECO:0000256" key="2">
    <source>
        <dbReference type="ARBA" id="ARBA00007727"/>
    </source>
</evidence>
<dbReference type="InterPro" id="IPR029962">
    <property type="entry name" value="TBL"/>
</dbReference>
<evidence type="ECO:0000256" key="5">
    <source>
        <dbReference type="ARBA" id="ARBA00022989"/>
    </source>
</evidence>
<reference evidence="13" key="5">
    <citation type="journal article" date="2018" name="Nat. Plants">
        <title>Whole-genome landscape of Medicago truncatula symbiotic genes.</title>
        <authorList>
            <person name="Pecrix Y."/>
            <person name="Gamas P."/>
            <person name="Carrere S."/>
        </authorList>
    </citation>
    <scope>NUCLEOTIDE SEQUENCE</scope>
    <source>
        <tissue evidence="13">Leaves</tissue>
    </source>
</reference>
<gene>
    <name evidence="11" type="ordered locus">MTR_1g116130</name>
    <name evidence="12" type="ordered locus">MTR_5g059400</name>
    <name evidence="13" type="ORF">MtrunA17_Chr1g0213281</name>
</gene>
<comment type="subcellular location">
    <subcellularLocation>
        <location evidence="1">Membrane</location>
        <topology evidence="1">Single-pass membrane protein</topology>
    </subcellularLocation>
</comment>
<keyword evidence="6 8" id="KW-0472">Membrane</keyword>
<proteinExistence type="inferred from homology"/>
<reference evidence="14" key="3">
    <citation type="submission" date="2015-04" db="UniProtKB">
        <authorList>
            <consortium name="EnsemblPlants"/>
        </authorList>
    </citation>
    <scope>IDENTIFICATION</scope>
    <source>
        <strain evidence="14">cv. Jemalong A17</strain>
    </source>
</reference>
<keyword evidence="3 8" id="KW-0812">Transmembrane</keyword>
<evidence type="ECO:0000313" key="11">
    <source>
        <dbReference type="EMBL" id="AES63045.2"/>
    </source>
</evidence>
<dbReference type="PANTHER" id="PTHR32285:SF242">
    <property type="entry name" value="PMR5_CAS1P GDSL_SGNH-LIKE ACYL-ESTERASE FAMILY PROTEIN"/>
    <property type="match status" value="1"/>
</dbReference>
<feature type="compositionally biased region" description="Basic and acidic residues" evidence="7">
    <location>
        <begin position="416"/>
        <end position="432"/>
    </location>
</feature>
<dbReference type="InterPro" id="IPR025846">
    <property type="entry name" value="TBL_N"/>
</dbReference>
<feature type="compositionally biased region" description="Basic and acidic residues" evidence="7">
    <location>
        <begin position="88"/>
        <end position="102"/>
    </location>
</feature>
<dbReference type="EMBL" id="CM001221">
    <property type="protein sequence ID" value="AES97753.2"/>
    <property type="molecule type" value="Genomic_DNA"/>
</dbReference>
<evidence type="ECO:0000256" key="4">
    <source>
        <dbReference type="ARBA" id="ARBA00022968"/>
    </source>
</evidence>
<evidence type="ECO:0000313" key="12">
    <source>
        <dbReference type="EMBL" id="AES97753.2"/>
    </source>
</evidence>
<feature type="domain" description="Trichome birefringence-like C-terminal" evidence="9">
    <location>
        <begin position="227"/>
        <end position="513"/>
    </location>
</feature>
<dbReference type="GO" id="GO:0016413">
    <property type="term" value="F:O-acetyltransferase activity"/>
    <property type="evidence" value="ECO:0000318"/>
    <property type="project" value="GO_Central"/>
</dbReference>
<dbReference type="EMBL" id="PSQE01000001">
    <property type="protein sequence ID" value="RHN82765.1"/>
    <property type="molecule type" value="Genomic_DNA"/>
</dbReference>
<organism evidence="11 15">
    <name type="scientific">Medicago truncatula</name>
    <name type="common">Barrel medic</name>
    <name type="synonym">Medicago tribuloides</name>
    <dbReference type="NCBI Taxonomy" id="3880"/>
    <lineage>
        <taxon>Eukaryota</taxon>
        <taxon>Viridiplantae</taxon>
        <taxon>Streptophyta</taxon>
        <taxon>Embryophyta</taxon>
        <taxon>Tracheophyta</taxon>
        <taxon>Spermatophyta</taxon>
        <taxon>Magnoliopsida</taxon>
        <taxon>eudicotyledons</taxon>
        <taxon>Gunneridae</taxon>
        <taxon>Pentapetalae</taxon>
        <taxon>rosids</taxon>
        <taxon>fabids</taxon>
        <taxon>Fabales</taxon>
        <taxon>Fabaceae</taxon>
        <taxon>Papilionoideae</taxon>
        <taxon>50 kb inversion clade</taxon>
        <taxon>NPAAA clade</taxon>
        <taxon>Hologalegina</taxon>
        <taxon>IRL clade</taxon>
        <taxon>Trifolieae</taxon>
        <taxon>Medicago</taxon>
    </lineage>
</organism>
<dbReference type="EnsemblPlants" id="AES97753">
    <property type="protein sequence ID" value="AES97753"/>
    <property type="gene ID" value="MTR_5g059400"/>
</dbReference>
<comment type="similarity">
    <text evidence="2">Belongs to the PC-esterase family. TBL subfamily.</text>
</comment>
<evidence type="ECO:0000256" key="1">
    <source>
        <dbReference type="ARBA" id="ARBA00004167"/>
    </source>
</evidence>
<dbReference type="GO" id="GO:0005794">
    <property type="term" value="C:Golgi apparatus"/>
    <property type="evidence" value="ECO:0000318"/>
    <property type="project" value="GO_Central"/>
</dbReference>
<dbReference type="EMBL" id="CM001217">
    <property type="protein sequence ID" value="AES63045.2"/>
    <property type="molecule type" value="Genomic_DNA"/>
</dbReference>
<evidence type="ECO:0000256" key="7">
    <source>
        <dbReference type="SAM" id="MobiDB-lite"/>
    </source>
</evidence>
<accession>G7IF29</accession>
<dbReference type="Gramene" id="rna6950">
    <property type="protein sequence ID" value="RHN82765.1"/>
    <property type="gene ID" value="gene6950"/>
</dbReference>
<feature type="region of interest" description="Disordered" evidence="7">
    <location>
        <begin position="73"/>
        <end position="131"/>
    </location>
</feature>
<evidence type="ECO:0000313" key="14">
    <source>
        <dbReference type="EnsemblPlants" id="AES63045"/>
    </source>
</evidence>
<dbReference type="AlphaFoldDB" id="G7IF29"/>
<dbReference type="Pfam" id="PF14416">
    <property type="entry name" value="PMR5N"/>
    <property type="match status" value="1"/>
</dbReference>
<dbReference type="HOGENOM" id="CLU_020953_5_1_1"/>
<dbReference type="InterPro" id="IPR026057">
    <property type="entry name" value="TBL_C"/>
</dbReference>
<feature type="domain" description="Trichome birefringence-like N-terminal" evidence="10">
    <location>
        <begin position="174"/>
        <end position="226"/>
    </location>
</feature>
<evidence type="ECO:0000256" key="6">
    <source>
        <dbReference type="ARBA" id="ARBA00023136"/>
    </source>
</evidence>
<evidence type="ECO:0000259" key="9">
    <source>
        <dbReference type="Pfam" id="PF13839"/>
    </source>
</evidence>
<accession>A0A0C3UVA7</accession>
<evidence type="ECO:0000256" key="8">
    <source>
        <dbReference type="SAM" id="Phobius"/>
    </source>
</evidence>
<dbReference type="Proteomes" id="UP000002051">
    <property type="component" value="Chromosome 5"/>
</dbReference>
<evidence type="ECO:0000259" key="10">
    <source>
        <dbReference type="Pfam" id="PF14416"/>
    </source>
</evidence>
<dbReference type="Pfam" id="PF13839">
    <property type="entry name" value="PC-Esterase"/>
    <property type="match status" value="1"/>
</dbReference>
<dbReference type="STRING" id="3880.G7IF29"/>
<keyword evidence="5 8" id="KW-1133">Transmembrane helix</keyword>
<evidence type="ECO:0000313" key="15">
    <source>
        <dbReference type="Proteomes" id="UP000002051"/>
    </source>
</evidence>
<evidence type="ECO:0000313" key="13">
    <source>
        <dbReference type="EMBL" id="RHN82765.1"/>
    </source>
</evidence>
<dbReference type="PaxDb" id="3880-AES63045"/>
<dbReference type="GO" id="GO:0016020">
    <property type="term" value="C:membrane"/>
    <property type="evidence" value="ECO:0007669"/>
    <property type="project" value="UniProtKB-SubCell"/>
</dbReference>
<dbReference type="PANTHER" id="PTHR32285">
    <property type="entry name" value="PROTEIN TRICHOME BIREFRINGENCE-LIKE 9-RELATED"/>
    <property type="match status" value="1"/>
</dbReference>
<dbReference type="eggNOG" id="ENOG502RANF">
    <property type="taxonomic scope" value="Eukaryota"/>
</dbReference>
<feature type="transmembrane region" description="Helical" evidence="8">
    <location>
        <begin position="30"/>
        <end position="50"/>
    </location>
</feature>
<keyword evidence="4" id="KW-0735">Signal-anchor</keyword>
<feature type="region of interest" description="Disordered" evidence="7">
    <location>
        <begin position="416"/>
        <end position="438"/>
    </location>
</feature>
<sequence>MVDSPACSRKRLLTRTDSIRFVPSRGGAMIFTYSFTFASILFMLFLVNAFHPSNRHHFSKVFSHIFNNSSSFSPPPSYTPQYSTNETTTHDKTSHSSNKDTELVVSSRSSSQISRKEGSGLAPKQSNQNDGQLFPQIASTIKPQQDKSFAPMPSPNARVDSKNVIQSDEHLRNNCDIYEGSWVLDDSFPLYKSGSCPHIDEPFNCFLNGRRDNKYEKFRWQPKNCNMPRLNGKYMLKMLRGKRLVFVGDSLNRNMWDSLVCILSNSVKNKSRIFEASGRQEFQTEDSYSFIFTDYNCSIEFFRSPFLVQEWEMPGKKGSKKETLRLDLVERSCDKYKNADVLIFNTGHWWTHEKTMEGKEYYQEGNHIHGQLNVEEAISKAFLTWSRWVDTNIDPKKTIVFFRGYSPSHFRGGEWDSGGRCESETEPMKTESTDLSENPPMMRTIESVIKGMKTPVVYLNISKMTDFRHDAHPSMYRNMNMSEETKKYMLKHQDCSHWCLPGVPDLWNEFVYAHLLYIMKRNRGNPKT</sequence>
<dbReference type="EnsemblPlants" id="AES63045">
    <property type="protein sequence ID" value="AES63045"/>
    <property type="gene ID" value="MTR_1g116130"/>
</dbReference>
<evidence type="ECO:0000313" key="16">
    <source>
        <dbReference type="Proteomes" id="UP000265566"/>
    </source>
</evidence>
<reference evidence="11 15" key="1">
    <citation type="journal article" date="2011" name="Nature">
        <title>The Medicago genome provides insight into the evolution of rhizobial symbioses.</title>
        <authorList>
            <person name="Young N.D."/>
            <person name="Debelle F."/>
            <person name="Oldroyd G.E."/>
            <person name="Geurts R."/>
            <person name="Cannon S.B."/>
            <person name="Udvardi M.K."/>
            <person name="Benedito V.A."/>
            <person name="Mayer K.F."/>
            <person name="Gouzy J."/>
            <person name="Schoof H."/>
            <person name="Van de Peer Y."/>
            <person name="Proost S."/>
            <person name="Cook D.R."/>
            <person name="Meyers B.C."/>
            <person name="Spannagl M."/>
            <person name="Cheung F."/>
            <person name="De Mita S."/>
            <person name="Krishnakumar V."/>
            <person name="Gundlach H."/>
            <person name="Zhou S."/>
            <person name="Mudge J."/>
            <person name="Bharti A.K."/>
            <person name="Murray J.D."/>
            <person name="Naoumkina M.A."/>
            <person name="Rosen B."/>
            <person name="Silverstein K.A."/>
            <person name="Tang H."/>
            <person name="Rombauts S."/>
            <person name="Zhao P.X."/>
            <person name="Zhou P."/>
            <person name="Barbe V."/>
            <person name="Bardou P."/>
            <person name="Bechner M."/>
            <person name="Bellec A."/>
            <person name="Berger A."/>
            <person name="Berges H."/>
            <person name="Bidwell S."/>
            <person name="Bisseling T."/>
            <person name="Choisne N."/>
            <person name="Couloux A."/>
            <person name="Denny R."/>
            <person name="Deshpande S."/>
            <person name="Dai X."/>
            <person name="Doyle J.J."/>
            <person name="Dudez A.M."/>
            <person name="Farmer A.D."/>
            <person name="Fouteau S."/>
            <person name="Franken C."/>
            <person name="Gibelin C."/>
            <person name="Gish J."/>
            <person name="Goldstein S."/>
            <person name="Gonzalez A.J."/>
            <person name="Green P.J."/>
            <person name="Hallab A."/>
            <person name="Hartog M."/>
            <person name="Hua A."/>
            <person name="Humphray S.J."/>
            <person name="Jeong D.H."/>
            <person name="Jing Y."/>
            <person name="Jocker A."/>
            <person name="Kenton S.M."/>
            <person name="Kim D.J."/>
            <person name="Klee K."/>
            <person name="Lai H."/>
            <person name="Lang C."/>
            <person name="Lin S."/>
            <person name="Macmil S.L."/>
            <person name="Magdelenat G."/>
            <person name="Matthews L."/>
            <person name="McCorrison J."/>
            <person name="Monaghan E.L."/>
            <person name="Mun J.H."/>
            <person name="Najar F.Z."/>
            <person name="Nicholson C."/>
            <person name="Noirot C."/>
            <person name="O'Bleness M."/>
            <person name="Paule C.R."/>
            <person name="Poulain J."/>
            <person name="Prion F."/>
            <person name="Qin B."/>
            <person name="Qu C."/>
            <person name="Retzel E.F."/>
            <person name="Riddle C."/>
            <person name="Sallet E."/>
            <person name="Samain S."/>
            <person name="Samson N."/>
            <person name="Sanders I."/>
            <person name="Saurat O."/>
            <person name="Scarpelli C."/>
            <person name="Schiex T."/>
            <person name="Segurens B."/>
            <person name="Severin A.J."/>
            <person name="Sherrier D.J."/>
            <person name="Shi R."/>
            <person name="Sims S."/>
            <person name="Singer S.R."/>
            <person name="Sinharoy S."/>
            <person name="Sterck L."/>
            <person name="Viollet A."/>
            <person name="Wang B.B."/>
            <person name="Wang K."/>
            <person name="Wang M."/>
            <person name="Wang X."/>
            <person name="Warfsmann J."/>
            <person name="Weissenbach J."/>
            <person name="White D.D."/>
            <person name="White J.D."/>
            <person name="Wiley G.B."/>
            <person name="Wincker P."/>
            <person name="Xing Y."/>
            <person name="Yang L."/>
            <person name="Yao Z."/>
            <person name="Ying F."/>
            <person name="Zhai J."/>
            <person name="Zhou L."/>
            <person name="Zuber A."/>
            <person name="Denarie J."/>
            <person name="Dixon R.A."/>
            <person name="May G.D."/>
            <person name="Schwartz D.C."/>
            <person name="Rogers J."/>
            <person name="Quetier F."/>
            <person name="Town C.D."/>
            <person name="Roe B.A."/>
        </authorList>
    </citation>
    <scope>NUCLEOTIDE SEQUENCE [LARGE SCALE GENOMIC DNA]</scope>
    <source>
        <strain evidence="11">A17</strain>
        <strain evidence="14 15">cv. Jemalong A17</strain>
    </source>
</reference>
<evidence type="ECO:0000256" key="3">
    <source>
        <dbReference type="ARBA" id="ARBA00022692"/>
    </source>
</evidence>
<protein>
    <submittedName>
        <fullName evidence="11">Pmr5/Cas1p GDSL/SGNH-like acyl-esterase family protein</fullName>
    </submittedName>
    <submittedName>
        <fullName evidence="13">Putative PMR5 domain, PC-Esterase</fullName>
    </submittedName>
</protein>
<name>G7IF29_MEDTR</name>
<reference evidence="16" key="4">
    <citation type="journal article" date="2018" name="Nat. Plants">
        <title>Whole-genome landscape of Medicago truncatula symbiotic genes.</title>
        <authorList>
            <person name="Pecrix Y."/>
            <person name="Staton S.E."/>
            <person name="Sallet E."/>
            <person name="Lelandais-Briere C."/>
            <person name="Moreau S."/>
            <person name="Carrere S."/>
            <person name="Blein T."/>
            <person name="Jardinaud M.F."/>
            <person name="Latrasse D."/>
            <person name="Zouine M."/>
            <person name="Zahm M."/>
            <person name="Kreplak J."/>
            <person name="Mayjonade B."/>
            <person name="Satge C."/>
            <person name="Perez M."/>
            <person name="Cauet S."/>
            <person name="Marande W."/>
            <person name="Chantry-Darmon C."/>
            <person name="Lopez-Roques C."/>
            <person name="Bouchez O."/>
            <person name="Berard A."/>
            <person name="Debelle F."/>
            <person name="Munos S."/>
            <person name="Bendahmane A."/>
            <person name="Berges H."/>
            <person name="Niebel A."/>
            <person name="Buitink J."/>
            <person name="Frugier F."/>
            <person name="Benhamed M."/>
            <person name="Crespi M."/>
            <person name="Gouzy J."/>
            <person name="Gamas P."/>
        </authorList>
    </citation>
    <scope>NUCLEOTIDE SEQUENCE [LARGE SCALE GENOMIC DNA]</scope>
    <source>
        <strain evidence="16">cv. Jemalong A17</strain>
    </source>
</reference>